<evidence type="ECO:0000256" key="1">
    <source>
        <dbReference type="ARBA" id="ARBA00007831"/>
    </source>
</evidence>
<dbReference type="Proteomes" id="UP000007110">
    <property type="component" value="Unassembled WGS sequence"/>
</dbReference>
<dbReference type="PROSITE" id="PS51897">
    <property type="entry name" value="ANNEXIN_2"/>
    <property type="match status" value="2"/>
</dbReference>
<accession>A0A7M7NNQ4</accession>
<proteinExistence type="inferred from homology"/>
<keyword evidence="7" id="KW-1185">Reference proteome</keyword>
<dbReference type="KEGG" id="spu:589596"/>
<dbReference type="GO" id="GO:0005737">
    <property type="term" value="C:cytoplasm"/>
    <property type="evidence" value="ECO:0000318"/>
    <property type="project" value="GO_Central"/>
</dbReference>
<dbReference type="Pfam" id="PF00191">
    <property type="entry name" value="Annexin"/>
    <property type="match status" value="3"/>
</dbReference>
<evidence type="ECO:0000256" key="3">
    <source>
        <dbReference type="ARBA" id="ARBA00022837"/>
    </source>
</evidence>
<comment type="similarity">
    <text evidence="1">Belongs to the annexin family.</text>
</comment>
<dbReference type="PANTHER" id="PTHR10502:SF239">
    <property type="entry name" value="ANNEXIN A7"/>
    <property type="match status" value="1"/>
</dbReference>
<dbReference type="PANTHER" id="PTHR10502">
    <property type="entry name" value="ANNEXIN"/>
    <property type="match status" value="1"/>
</dbReference>
<dbReference type="OMA" id="FFQSAYS"/>
<evidence type="ECO:0000313" key="7">
    <source>
        <dbReference type="Proteomes" id="UP000007110"/>
    </source>
</evidence>
<dbReference type="SMART" id="SM00335">
    <property type="entry name" value="ANX"/>
    <property type="match status" value="3"/>
</dbReference>
<dbReference type="InterPro" id="IPR037104">
    <property type="entry name" value="Annexin_sf"/>
</dbReference>
<evidence type="ECO:0008006" key="8">
    <source>
        <dbReference type="Google" id="ProtNLM"/>
    </source>
</evidence>
<reference evidence="7" key="1">
    <citation type="submission" date="2015-02" db="EMBL/GenBank/DDBJ databases">
        <title>Genome sequencing for Strongylocentrotus purpuratus.</title>
        <authorList>
            <person name="Murali S."/>
            <person name="Liu Y."/>
            <person name="Vee V."/>
            <person name="English A."/>
            <person name="Wang M."/>
            <person name="Skinner E."/>
            <person name="Han Y."/>
            <person name="Muzny D.M."/>
            <person name="Worley K.C."/>
            <person name="Gibbs R.A."/>
        </authorList>
    </citation>
    <scope>NUCLEOTIDE SEQUENCE</scope>
</reference>
<dbReference type="GO" id="GO:0005544">
    <property type="term" value="F:calcium-dependent phospholipid binding"/>
    <property type="evidence" value="ECO:0000318"/>
    <property type="project" value="GO_Central"/>
</dbReference>
<dbReference type="GO" id="GO:0012506">
    <property type="term" value="C:vesicle membrane"/>
    <property type="evidence" value="ECO:0000318"/>
    <property type="project" value="GO_Central"/>
</dbReference>
<evidence type="ECO:0000256" key="4">
    <source>
        <dbReference type="ARBA" id="ARBA00023216"/>
    </source>
</evidence>
<name>A0A7M7NNQ4_STRPU</name>
<dbReference type="SUPFAM" id="SSF47874">
    <property type="entry name" value="Annexin"/>
    <property type="match status" value="1"/>
</dbReference>
<evidence type="ECO:0000256" key="5">
    <source>
        <dbReference type="ARBA" id="ARBA00023302"/>
    </source>
</evidence>
<dbReference type="Gene3D" id="1.10.220.10">
    <property type="entry name" value="Annexin"/>
    <property type="match status" value="3"/>
</dbReference>
<keyword evidence="4" id="KW-0041">Annexin</keyword>
<keyword evidence="5" id="KW-0111">Calcium/phospholipid-binding</keyword>
<dbReference type="EnsemblMetazoa" id="XM_030983514">
    <property type="protein sequence ID" value="XP_030839374"/>
    <property type="gene ID" value="LOC589596"/>
</dbReference>
<evidence type="ECO:0000256" key="2">
    <source>
        <dbReference type="ARBA" id="ARBA00022737"/>
    </source>
</evidence>
<dbReference type="RefSeq" id="XP_030839374.1">
    <property type="nucleotide sequence ID" value="XM_030983514.1"/>
</dbReference>
<dbReference type="FunFam" id="1.10.220.10:FF:000001">
    <property type="entry name" value="Annexin"/>
    <property type="match status" value="1"/>
</dbReference>
<sequence length="410" mass="46457">MSTFLLASDIKRFTASSSSATSLLFSSRLRASTTSSSRTSASRFFTALQPRQRSYISASSSLRNIHREGGQIVPTDQPPCPVRTRPAIVYRDCLSRGTVQTAGDFNVQKDIEELHKAFKSADDKVITEILSRRTNEQRQVIAKAYEEKYNTNLHAELQVDLSEPYRKAVSGLLEEPFIFLAKHVRHTLKSSALAHKDVPLLEILYPLEPQEVDAIVQAYKEEYNQELEEEIGKQISGVFKDILIRLVTGKRSTHRKVDVPQRNKDLEYLRNNTAERLQSADDDVIRIFGNSSLPQLSSIFLNFDKAGGCTLQEFIRNSGMEARSKEAFGVMVKSVYNRTGFYADQLHMAIKDISSGNDDKLMRIVISRSEIDLENIKDFFQSAYSHTLTDFVYDDTSGDYRNLLLRLVGM</sequence>
<reference evidence="6" key="2">
    <citation type="submission" date="2021-01" db="UniProtKB">
        <authorList>
            <consortium name="EnsemblMetazoa"/>
        </authorList>
    </citation>
    <scope>IDENTIFICATION</scope>
</reference>
<dbReference type="OrthoDB" id="6507427at2759"/>
<evidence type="ECO:0000313" key="6">
    <source>
        <dbReference type="EnsemblMetazoa" id="XP_030839374"/>
    </source>
</evidence>
<organism evidence="6 7">
    <name type="scientific">Strongylocentrotus purpuratus</name>
    <name type="common">Purple sea urchin</name>
    <dbReference type="NCBI Taxonomy" id="7668"/>
    <lineage>
        <taxon>Eukaryota</taxon>
        <taxon>Metazoa</taxon>
        <taxon>Echinodermata</taxon>
        <taxon>Eleutherozoa</taxon>
        <taxon>Echinozoa</taxon>
        <taxon>Echinoidea</taxon>
        <taxon>Euechinoidea</taxon>
        <taxon>Echinacea</taxon>
        <taxon>Camarodonta</taxon>
        <taxon>Echinidea</taxon>
        <taxon>Strongylocentrotidae</taxon>
        <taxon>Strongylocentrotus</taxon>
    </lineage>
</organism>
<dbReference type="GeneID" id="589596"/>
<keyword evidence="3" id="KW-0106">Calcium</keyword>
<dbReference type="PRINTS" id="PR00196">
    <property type="entry name" value="ANNEXIN"/>
</dbReference>
<dbReference type="GO" id="GO:0005509">
    <property type="term" value="F:calcium ion binding"/>
    <property type="evidence" value="ECO:0007669"/>
    <property type="project" value="InterPro"/>
</dbReference>
<keyword evidence="2" id="KW-0677">Repeat</keyword>
<dbReference type="InParanoid" id="A0A7M7NNQ4"/>
<dbReference type="InterPro" id="IPR018502">
    <property type="entry name" value="Annexin_repeat"/>
</dbReference>
<dbReference type="AlphaFoldDB" id="A0A7M7NNQ4"/>
<dbReference type="GO" id="GO:0001786">
    <property type="term" value="F:phosphatidylserine binding"/>
    <property type="evidence" value="ECO:0000318"/>
    <property type="project" value="GO_Central"/>
</dbReference>
<protein>
    <recommendedName>
        <fullName evidence="8">Annexin</fullName>
    </recommendedName>
</protein>
<dbReference type="GO" id="GO:0005886">
    <property type="term" value="C:plasma membrane"/>
    <property type="evidence" value="ECO:0000318"/>
    <property type="project" value="GO_Central"/>
</dbReference>
<dbReference type="InterPro" id="IPR001464">
    <property type="entry name" value="Annexin"/>
</dbReference>